<gene>
    <name evidence="7" type="ORF">EV190_10985</name>
</gene>
<evidence type="ECO:0000256" key="2">
    <source>
        <dbReference type="ARBA" id="ARBA00004496"/>
    </source>
</evidence>
<dbReference type="GO" id="GO:0009401">
    <property type="term" value="P:phosphoenolpyruvate-dependent sugar phosphotransferase system"/>
    <property type="evidence" value="ECO:0007669"/>
    <property type="project" value="UniProtKB-KW"/>
</dbReference>
<keyword evidence="8" id="KW-1185">Reference proteome</keyword>
<dbReference type="PROSITE" id="PS00589">
    <property type="entry name" value="PTS_HPR_SER"/>
    <property type="match status" value="1"/>
</dbReference>
<dbReference type="SUPFAM" id="SSF55594">
    <property type="entry name" value="HPr-like"/>
    <property type="match status" value="1"/>
</dbReference>
<comment type="caution">
    <text evidence="7">The sequence shown here is derived from an EMBL/GenBank/DDBJ whole genome shotgun (WGS) entry which is preliminary data.</text>
</comment>
<dbReference type="InterPro" id="IPR001020">
    <property type="entry name" value="PTS_HPr_His_P_site"/>
</dbReference>
<evidence type="ECO:0000313" key="7">
    <source>
        <dbReference type="EMBL" id="TDQ51973.1"/>
    </source>
</evidence>
<feature type="domain" description="HPr" evidence="6">
    <location>
        <begin position="1"/>
        <end position="85"/>
    </location>
</feature>
<dbReference type="InterPro" id="IPR035895">
    <property type="entry name" value="HPr-like_sf"/>
</dbReference>
<accession>A0A4R6V0V0</accession>
<protein>
    <recommendedName>
        <fullName evidence="3">Phosphocarrier protein HPr</fullName>
    </recommendedName>
</protein>
<dbReference type="RefSeq" id="WP_133741894.1">
    <property type="nucleotide sequence ID" value="NZ_SNYN01000009.1"/>
</dbReference>
<dbReference type="InterPro" id="IPR002114">
    <property type="entry name" value="PTS_HPr_Ser_P_site"/>
</dbReference>
<sequence length="85" mass="8767">MAERRVRIESRVGLHARPAAMFVSAAAAFDGDVRVAKAGGESVSAKSILAVMSLGARNGDEIVVTAEGEGAEALLDRLAEIANTD</sequence>
<comment type="subcellular location">
    <subcellularLocation>
        <location evidence="2">Cytoplasm</location>
    </subcellularLocation>
</comment>
<keyword evidence="4" id="KW-0963">Cytoplasm</keyword>
<dbReference type="GO" id="GO:0005737">
    <property type="term" value="C:cytoplasm"/>
    <property type="evidence" value="ECO:0007669"/>
    <property type="project" value="UniProtKB-SubCell"/>
</dbReference>
<keyword evidence="5" id="KW-0598">Phosphotransferase system</keyword>
<dbReference type="PROSITE" id="PS00369">
    <property type="entry name" value="PTS_HPR_HIS"/>
    <property type="match status" value="1"/>
</dbReference>
<dbReference type="PANTHER" id="PTHR33705">
    <property type="entry name" value="PHOSPHOCARRIER PROTEIN HPR"/>
    <property type="match status" value="1"/>
</dbReference>
<dbReference type="AlphaFoldDB" id="A0A4R6V0V0"/>
<dbReference type="NCBIfam" id="TIGR01003">
    <property type="entry name" value="PTS_HPr_family"/>
    <property type="match status" value="1"/>
</dbReference>
<evidence type="ECO:0000256" key="3">
    <source>
        <dbReference type="ARBA" id="ARBA00020422"/>
    </source>
</evidence>
<dbReference type="PRINTS" id="PR00107">
    <property type="entry name" value="PHOSPHOCPHPR"/>
</dbReference>
<dbReference type="OrthoDB" id="9809047at2"/>
<dbReference type="Pfam" id="PF00381">
    <property type="entry name" value="PTS-HPr"/>
    <property type="match status" value="1"/>
</dbReference>
<dbReference type="PROSITE" id="PS51350">
    <property type="entry name" value="PTS_HPR_DOM"/>
    <property type="match status" value="1"/>
</dbReference>
<evidence type="ECO:0000256" key="4">
    <source>
        <dbReference type="ARBA" id="ARBA00022490"/>
    </source>
</evidence>
<reference evidence="7 8" key="1">
    <citation type="submission" date="2019-03" db="EMBL/GenBank/DDBJ databases">
        <title>Genomic Encyclopedia of Type Strains, Phase IV (KMG-IV): sequencing the most valuable type-strain genomes for metagenomic binning, comparative biology and taxonomic classification.</title>
        <authorList>
            <person name="Goeker M."/>
        </authorList>
    </citation>
    <scope>NUCLEOTIDE SEQUENCE [LARGE SCALE GENOMIC DNA]</scope>
    <source>
        <strain evidence="7 8">DSM 46770</strain>
    </source>
</reference>
<dbReference type="Gene3D" id="3.30.1340.10">
    <property type="entry name" value="HPr-like"/>
    <property type="match status" value="1"/>
</dbReference>
<evidence type="ECO:0000256" key="1">
    <source>
        <dbReference type="ARBA" id="ARBA00003681"/>
    </source>
</evidence>
<comment type="function">
    <text evidence="1">General (non sugar-specific) component of the phosphoenolpyruvate-dependent sugar phosphotransferase system (sugar PTS). This major carbohydrate active-transport system catalyzes the phosphorylation of incoming sugar substrates concomitantly with their translocation across the cell membrane. The phosphoryl group from phosphoenolpyruvate (PEP) is transferred to the phosphoryl carrier protein HPr by enzyme I. Phospho-HPr then transfers it to the PTS EIIA domain.</text>
</comment>
<evidence type="ECO:0000256" key="5">
    <source>
        <dbReference type="ARBA" id="ARBA00022683"/>
    </source>
</evidence>
<dbReference type="InterPro" id="IPR000032">
    <property type="entry name" value="HPr-like"/>
</dbReference>
<dbReference type="InterPro" id="IPR050399">
    <property type="entry name" value="HPr"/>
</dbReference>
<proteinExistence type="predicted"/>
<evidence type="ECO:0000313" key="8">
    <source>
        <dbReference type="Proteomes" id="UP000295281"/>
    </source>
</evidence>
<dbReference type="Proteomes" id="UP000295281">
    <property type="component" value="Unassembled WGS sequence"/>
</dbReference>
<organism evidence="7 8">
    <name type="scientific">Actinorugispora endophytica</name>
    <dbReference type="NCBI Taxonomy" id="1605990"/>
    <lineage>
        <taxon>Bacteria</taxon>
        <taxon>Bacillati</taxon>
        <taxon>Actinomycetota</taxon>
        <taxon>Actinomycetes</taxon>
        <taxon>Streptosporangiales</taxon>
        <taxon>Nocardiopsidaceae</taxon>
        <taxon>Actinorugispora</taxon>
    </lineage>
</organism>
<dbReference type="EMBL" id="SNYN01000009">
    <property type="protein sequence ID" value="TDQ51973.1"/>
    <property type="molecule type" value="Genomic_DNA"/>
</dbReference>
<dbReference type="PANTHER" id="PTHR33705:SF2">
    <property type="entry name" value="PHOSPHOCARRIER PROTEIN NPR"/>
    <property type="match status" value="1"/>
</dbReference>
<dbReference type="CDD" id="cd00367">
    <property type="entry name" value="PTS-HPr_like"/>
    <property type="match status" value="1"/>
</dbReference>
<evidence type="ECO:0000259" key="6">
    <source>
        <dbReference type="PROSITE" id="PS51350"/>
    </source>
</evidence>
<name>A0A4R6V0V0_9ACTN</name>